<dbReference type="EMBL" id="JAQYXL010000001">
    <property type="protein sequence ID" value="MEN3228213.1"/>
    <property type="molecule type" value="Genomic_DNA"/>
</dbReference>
<comment type="caution">
    <text evidence="1">The sequence shown here is derived from an EMBL/GenBank/DDBJ whole genome shotgun (WGS) entry which is preliminary data.</text>
</comment>
<gene>
    <name evidence="1" type="ORF">PUR21_11290</name>
</gene>
<dbReference type="Proteomes" id="UP001404845">
    <property type="component" value="Unassembled WGS sequence"/>
</dbReference>
<organism evidence="1 2">
    <name type="scientific">Methylorubrum rhodesianum</name>
    <dbReference type="NCBI Taxonomy" id="29427"/>
    <lineage>
        <taxon>Bacteria</taxon>
        <taxon>Pseudomonadati</taxon>
        <taxon>Pseudomonadota</taxon>
        <taxon>Alphaproteobacteria</taxon>
        <taxon>Hyphomicrobiales</taxon>
        <taxon>Methylobacteriaceae</taxon>
        <taxon>Methylorubrum</taxon>
    </lineage>
</organism>
<protein>
    <submittedName>
        <fullName evidence="1">Tat pathway signal protein</fullName>
    </submittedName>
</protein>
<accession>A0ABU9ZA49</accession>
<evidence type="ECO:0000313" key="1">
    <source>
        <dbReference type="EMBL" id="MEN3228213.1"/>
    </source>
</evidence>
<keyword evidence="2" id="KW-1185">Reference proteome</keyword>
<proteinExistence type="predicted"/>
<dbReference type="RefSeq" id="WP_183668085.1">
    <property type="nucleotide sequence ID" value="NZ_JACHOS010000008.1"/>
</dbReference>
<evidence type="ECO:0000313" key="2">
    <source>
        <dbReference type="Proteomes" id="UP001404845"/>
    </source>
</evidence>
<name>A0ABU9ZA49_9HYPH</name>
<sequence>MGRAMPGRDGNGGRRSGHLLERLLAGLALAAALTTAIPSAMAQDTAPEAGSAAHAAVKSDAAPLKIELNRLEPAGEACRTYMLVDNSRGPALKSLKVDLFAFDTEGVAQKRLAVELGPVQEKKTVVRLFDFAGLACPKIGRLLLNDVLACEGGDATRETCLERIEPASKTSAAFDR</sequence>
<reference evidence="1 2" key="1">
    <citation type="journal article" date="2023" name="PLoS ONE">
        <title>Complete genome assembly of Hawai'i environmental nontuberculous mycobacteria reveals unexpected co-isolation with methylobacteria.</title>
        <authorList>
            <person name="Hendrix J."/>
            <person name="Epperson L.E."/>
            <person name="Tong E.I."/>
            <person name="Chan Y.L."/>
            <person name="Hasan N.A."/>
            <person name="Dawrs S.N."/>
            <person name="Norton G.J."/>
            <person name="Virdi R."/>
            <person name="Crooks J.L."/>
            <person name="Chan E.D."/>
            <person name="Honda J.R."/>
            <person name="Strong M."/>
        </authorList>
    </citation>
    <scope>NUCLEOTIDE SEQUENCE [LARGE SCALE GENOMIC DNA]</scope>
    <source>
        <strain evidence="1 2">NJH_HI01</strain>
    </source>
</reference>